<dbReference type="InterPro" id="IPR028325">
    <property type="entry name" value="VG_K_chnl"/>
</dbReference>
<evidence type="ECO:0000256" key="9">
    <source>
        <dbReference type="SAM" id="Phobius"/>
    </source>
</evidence>
<dbReference type="Gene3D" id="1.10.287.70">
    <property type="match status" value="1"/>
</dbReference>
<dbReference type="SUPFAM" id="SSF81324">
    <property type="entry name" value="Voltage-gated potassium channels"/>
    <property type="match status" value="1"/>
</dbReference>
<evidence type="ECO:0000256" key="5">
    <source>
        <dbReference type="ARBA" id="ARBA00023065"/>
    </source>
</evidence>
<feature type="region of interest" description="Disordered" evidence="8">
    <location>
        <begin position="1"/>
        <end position="26"/>
    </location>
</feature>
<dbReference type="AlphaFoldDB" id="A0A9N9CK56"/>
<comment type="caution">
    <text evidence="10">The sequence shown here is derived from an EMBL/GenBank/DDBJ whole genome shotgun (WGS) entry which is preliminary data.</text>
</comment>
<keyword evidence="4 9" id="KW-1133">Transmembrane helix</keyword>
<sequence length="362" mass="41942">MLSHSDNSEDEFINESDDETKYDGENDVYDPVEDLDKEKLLIRTPLQEKCFNFFARPVSIWAKMFWGLSSVCVLATITMICIDSIPTIHYDSKFIYLEFGIIFIFTIEYVGRFYASVHRLAFIRKFLNAVDLLSIILFYLDLFFNLTEGVTIQVFKKSASQIAMLFMWIGIVILMSSSIMYYLERGEFDEQTRTWYKTLEDGTQTPSSYQSIVDTIIVTINDYGGNADTPITPWGKLLASLMALWAIMTIAIPTSILEWNFVTVWDAYRHKKMLKSLQTLDQTEPAKQNSPRKKLRALQGQNEALVQLLAELQDQLNELNPPNFRKKCREFSDENQRLRSQMHDLASLTNMCKNKGNRTDSY</sequence>
<accession>A0A9N9CK56</accession>
<feature type="transmembrane region" description="Helical" evidence="9">
    <location>
        <begin position="126"/>
        <end position="144"/>
    </location>
</feature>
<evidence type="ECO:0000256" key="4">
    <source>
        <dbReference type="ARBA" id="ARBA00022989"/>
    </source>
</evidence>
<feature type="transmembrane region" description="Helical" evidence="9">
    <location>
        <begin position="64"/>
        <end position="82"/>
    </location>
</feature>
<gene>
    <name evidence="10" type="ORF">AGERDE_LOCUS9205</name>
</gene>
<dbReference type="PANTHER" id="PTHR11537">
    <property type="entry name" value="VOLTAGE-GATED POTASSIUM CHANNEL"/>
    <property type="match status" value="1"/>
</dbReference>
<evidence type="ECO:0000256" key="1">
    <source>
        <dbReference type="ARBA" id="ARBA00004141"/>
    </source>
</evidence>
<keyword evidence="2" id="KW-0813">Transport</keyword>
<keyword evidence="6 9" id="KW-0472">Membrane</keyword>
<keyword evidence="7" id="KW-0407">Ion channel</keyword>
<keyword evidence="3 9" id="KW-0812">Transmembrane</keyword>
<dbReference type="GO" id="GO:0008076">
    <property type="term" value="C:voltage-gated potassium channel complex"/>
    <property type="evidence" value="ECO:0007669"/>
    <property type="project" value="InterPro"/>
</dbReference>
<dbReference type="InterPro" id="IPR027359">
    <property type="entry name" value="Volt_channel_dom_sf"/>
</dbReference>
<reference evidence="10" key="1">
    <citation type="submission" date="2021-06" db="EMBL/GenBank/DDBJ databases">
        <authorList>
            <person name="Kallberg Y."/>
            <person name="Tangrot J."/>
            <person name="Rosling A."/>
        </authorList>
    </citation>
    <scope>NUCLEOTIDE SEQUENCE</scope>
    <source>
        <strain evidence="10">MT106</strain>
    </source>
</reference>
<evidence type="ECO:0000256" key="3">
    <source>
        <dbReference type="ARBA" id="ARBA00022692"/>
    </source>
</evidence>
<organism evidence="10 11">
    <name type="scientific">Ambispora gerdemannii</name>
    <dbReference type="NCBI Taxonomy" id="144530"/>
    <lineage>
        <taxon>Eukaryota</taxon>
        <taxon>Fungi</taxon>
        <taxon>Fungi incertae sedis</taxon>
        <taxon>Mucoromycota</taxon>
        <taxon>Glomeromycotina</taxon>
        <taxon>Glomeromycetes</taxon>
        <taxon>Archaeosporales</taxon>
        <taxon>Ambisporaceae</taxon>
        <taxon>Ambispora</taxon>
    </lineage>
</organism>
<dbReference type="GO" id="GO:0001508">
    <property type="term" value="P:action potential"/>
    <property type="evidence" value="ECO:0007669"/>
    <property type="project" value="TreeGrafter"/>
</dbReference>
<evidence type="ECO:0000313" key="11">
    <source>
        <dbReference type="Proteomes" id="UP000789831"/>
    </source>
</evidence>
<dbReference type="GO" id="GO:0005249">
    <property type="term" value="F:voltage-gated potassium channel activity"/>
    <property type="evidence" value="ECO:0007669"/>
    <property type="project" value="InterPro"/>
</dbReference>
<keyword evidence="11" id="KW-1185">Reference proteome</keyword>
<dbReference type="OrthoDB" id="415460at2759"/>
<keyword evidence="5" id="KW-0406">Ion transport</keyword>
<name>A0A9N9CK56_9GLOM</name>
<evidence type="ECO:0000256" key="2">
    <source>
        <dbReference type="ARBA" id="ARBA00022448"/>
    </source>
</evidence>
<evidence type="ECO:0000256" key="8">
    <source>
        <dbReference type="SAM" id="MobiDB-lite"/>
    </source>
</evidence>
<dbReference type="PANTHER" id="PTHR11537:SF254">
    <property type="entry name" value="POTASSIUM VOLTAGE-GATED CHANNEL PROTEIN SHAB"/>
    <property type="match status" value="1"/>
</dbReference>
<comment type="subcellular location">
    <subcellularLocation>
        <location evidence="1">Membrane</location>
        <topology evidence="1">Multi-pass membrane protein</topology>
    </subcellularLocation>
</comment>
<evidence type="ECO:0000256" key="6">
    <source>
        <dbReference type="ARBA" id="ARBA00023136"/>
    </source>
</evidence>
<dbReference type="Gene3D" id="1.20.120.350">
    <property type="entry name" value="Voltage-gated potassium channels. Chain C"/>
    <property type="match status" value="1"/>
</dbReference>
<feature type="transmembrane region" description="Helical" evidence="9">
    <location>
        <begin position="242"/>
        <end position="265"/>
    </location>
</feature>
<feature type="compositionally biased region" description="Acidic residues" evidence="8">
    <location>
        <begin position="8"/>
        <end position="18"/>
    </location>
</feature>
<dbReference type="Proteomes" id="UP000789831">
    <property type="component" value="Unassembled WGS sequence"/>
</dbReference>
<feature type="transmembrane region" description="Helical" evidence="9">
    <location>
        <begin position="165"/>
        <end position="183"/>
    </location>
</feature>
<feature type="transmembrane region" description="Helical" evidence="9">
    <location>
        <begin position="94"/>
        <end position="114"/>
    </location>
</feature>
<dbReference type="PRINTS" id="PR00169">
    <property type="entry name" value="KCHANNEL"/>
</dbReference>
<evidence type="ECO:0000256" key="7">
    <source>
        <dbReference type="ARBA" id="ARBA00023303"/>
    </source>
</evidence>
<dbReference type="EMBL" id="CAJVPL010002211">
    <property type="protein sequence ID" value="CAG8603194.1"/>
    <property type="molecule type" value="Genomic_DNA"/>
</dbReference>
<protein>
    <submittedName>
        <fullName evidence="10">13152_t:CDS:1</fullName>
    </submittedName>
</protein>
<evidence type="ECO:0000313" key="10">
    <source>
        <dbReference type="EMBL" id="CAG8603194.1"/>
    </source>
</evidence>
<proteinExistence type="predicted"/>